<proteinExistence type="predicted"/>
<accession>A0A1N7NG42</accession>
<protein>
    <submittedName>
        <fullName evidence="5">DNA-binding transcriptional regulator, Lrp family</fullName>
    </submittedName>
</protein>
<dbReference type="InterPro" id="IPR019887">
    <property type="entry name" value="Tscrpt_reg_AsnC/Lrp_C"/>
</dbReference>
<keyword evidence="1" id="KW-0805">Transcription regulation</keyword>
<dbReference type="Pfam" id="PF13412">
    <property type="entry name" value="HTH_24"/>
    <property type="match status" value="1"/>
</dbReference>
<evidence type="ECO:0000256" key="3">
    <source>
        <dbReference type="ARBA" id="ARBA00023163"/>
    </source>
</evidence>
<dbReference type="InterPro" id="IPR019885">
    <property type="entry name" value="Tscrpt_reg_HTH_AsnC-type_CS"/>
</dbReference>
<dbReference type="InterPro" id="IPR019888">
    <property type="entry name" value="Tscrpt_reg_AsnC-like"/>
</dbReference>
<keyword evidence="3" id="KW-0804">Transcription</keyword>
<dbReference type="InterPro" id="IPR011991">
    <property type="entry name" value="ArsR-like_HTH"/>
</dbReference>
<dbReference type="GO" id="GO:0043565">
    <property type="term" value="F:sequence-specific DNA binding"/>
    <property type="evidence" value="ECO:0007669"/>
    <property type="project" value="InterPro"/>
</dbReference>
<dbReference type="GO" id="GO:0043200">
    <property type="term" value="P:response to amino acid"/>
    <property type="evidence" value="ECO:0007669"/>
    <property type="project" value="TreeGrafter"/>
</dbReference>
<reference evidence="5 6" key="1">
    <citation type="submission" date="2017-01" db="EMBL/GenBank/DDBJ databases">
        <authorList>
            <person name="Mah S.A."/>
            <person name="Swanson W.J."/>
            <person name="Moy G.W."/>
            <person name="Vacquier V.D."/>
        </authorList>
    </citation>
    <scope>NUCLEOTIDE SEQUENCE [LARGE SCALE GENOMIC DNA]</scope>
    <source>
        <strain evidence="5 6">DSM 26375</strain>
    </source>
</reference>
<dbReference type="Pfam" id="PF01037">
    <property type="entry name" value="AsnC_trans_reg"/>
    <property type="match status" value="1"/>
</dbReference>
<dbReference type="CDD" id="cd00090">
    <property type="entry name" value="HTH_ARSR"/>
    <property type="match status" value="1"/>
</dbReference>
<dbReference type="GO" id="GO:0005829">
    <property type="term" value="C:cytosol"/>
    <property type="evidence" value="ECO:0007669"/>
    <property type="project" value="TreeGrafter"/>
</dbReference>
<feature type="domain" description="HTH asnC-type" evidence="4">
    <location>
        <begin position="5"/>
        <end position="66"/>
    </location>
</feature>
<dbReference type="InterPro" id="IPR036390">
    <property type="entry name" value="WH_DNA-bd_sf"/>
</dbReference>
<dbReference type="AlphaFoldDB" id="A0A1N7NG42"/>
<dbReference type="PROSITE" id="PS00519">
    <property type="entry name" value="HTH_ASNC_1"/>
    <property type="match status" value="1"/>
</dbReference>
<dbReference type="PANTHER" id="PTHR30154:SF34">
    <property type="entry name" value="TRANSCRIPTIONAL REGULATOR AZLB"/>
    <property type="match status" value="1"/>
</dbReference>
<dbReference type="SUPFAM" id="SSF54909">
    <property type="entry name" value="Dimeric alpha+beta barrel"/>
    <property type="match status" value="1"/>
</dbReference>
<dbReference type="SUPFAM" id="SSF46785">
    <property type="entry name" value="Winged helix' DNA-binding domain"/>
    <property type="match status" value="1"/>
</dbReference>
<dbReference type="Proteomes" id="UP000186141">
    <property type="component" value="Unassembled WGS sequence"/>
</dbReference>
<gene>
    <name evidence="5" type="ORF">SAMN05421774_103373</name>
</gene>
<dbReference type="SMART" id="SM00344">
    <property type="entry name" value="HTH_ASNC"/>
    <property type="match status" value="1"/>
</dbReference>
<dbReference type="EMBL" id="FTOT01000003">
    <property type="protein sequence ID" value="SIS97290.1"/>
    <property type="molecule type" value="Genomic_DNA"/>
</dbReference>
<dbReference type="PROSITE" id="PS50956">
    <property type="entry name" value="HTH_ASNC_2"/>
    <property type="match status" value="1"/>
</dbReference>
<evidence type="ECO:0000259" key="4">
    <source>
        <dbReference type="PROSITE" id="PS50956"/>
    </source>
</evidence>
<evidence type="ECO:0000256" key="2">
    <source>
        <dbReference type="ARBA" id="ARBA00023125"/>
    </source>
</evidence>
<dbReference type="InterPro" id="IPR036388">
    <property type="entry name" value="WH-like_DNA-bd_sf"/>
</dbReference>
<dbReference type="Gene3D" id="3.30.70.920">
    <property type="match status" value="1"/>
</dbReference>
<keyword evidence="6" id="KW-1185">Reference proteome</keyword>
<evidence type="ECO:0000313" key="6">
    <source>
        <dbReference type="Proteomes" id="UP000186141"/>
    </source>
</evidence>
<evidence type="ECO:0000313" key="5">
    <source>
        <dbReference type="EMBL" id="SIS97290.1"/>
    </source>
</evidence>
<dbReference type="PANTHER" id="PTHR30154">
    <property type="entry name" value="LEUCINE-RESPONSIVE REGULATORY PROTEIN"/>
    <property type="match status" value="1"/>
</dbReference>
<organism evidence="5 6">
    <name type="scientific">Gemmobacter megaterium</name>
    <dbReference type="NCBI Taxonomy" id="1086013"/>
    <lineage>
        <taxon>Bacteria</taxon>
        <taxon>Pseudomonadati</taxon>
        <taxon>Pseudomonadota</taxon>
        <taxon>Alphaproteobacteria</taxon>
        <taxon>Rhodobacterales</taxon>
        <taxon>Paracoccaceae</taxon>
        <taxon>Gemmobacter</taxon>
    </lineage>
</organism>
<evidence type="ECO:0000256" key="1">
    <source>
        <dbReference type="ARBA" id="ARBA00023015"/>
    </source>
</evidence>
<dbReference type="PRINTS" id="PR00033">
    <property type="entry name" value="HTHASNC"/>
</dbReference>
<sequence>MAARLDRIDMNILTQLQQNGRITNAQLADAVGLSPSPCLMRVKRLQAEGFITGYSADLDLRKLGDSLTILVEVTLEKHRAESFQRFETRLRKFREVVECHLISGGFDYLVTFVVRDLSHYQSIIEALTDDHAGIAQYFSYVVIKTPIRRQPVPLRQIFERDDD</sequence>
<dbReference type="Gene3D" id="1.10.10.10">
    <property type="entry name" value="Winged helix-like DNA-binding domain superfamily/Winged helix DNA-binding domain"/>
    <property type="match status" value="1"/>
</dbReference>
<keyword evidence="2 5" id="KW-0238">DNA-binding</keyword>
<dbReference type="RefSeq" id="WP_229740488.1">
    <property type="nucleotide sequence ID" value="NZ_BMEH01000003.1"/>
</dbReference>
<name>A0A1N7NG42_9RHOB</name>
<dbReference type="InterPro" id="IPR000485">
    <property type="entry name" value="AsnC-type_HTH_dom"/>
</dbReference>
<dbReference type="GO" id="GO:0006355">
    <property type="term" value="P:regulation of DNA-templated transcription"/>
    <property type="evidence" value="ECO:0007669"/>
    <property type="project" value="UniProtKB-ARBA"/>
</dbReference>
<dbReference type="InterPro" id="IPR011008">
    <property type="entry name" value="Dimeric_a/b-barrel"/>
</dbReference>
<dbReference type="STRING" id="1086013.SAMN05421774_103373"/>